<proteinExistence type="predicted"/>
<name>A0A8H6FWA5_9LECA</name>
<dbReference type="InterPro" id="IPR021109">
    <property type="entry name" value="Peptidase_aspartic_dom_sf"/>
</dbReference>
<dbReference type="Proteomes" id="UP000578531">
    <property type="component" value="Unassembled WGS sequence"/>
</dbReference>
<dbReference type="EMBL" id="JACCJC010000021">
    <property type="protein sequence ID" value="KAF6235960.1"/>
    <property type="molecule type" value="Genomic_DNA"/>
</dbReference>
<dbReference type="PROSITE" id="PS51767">
    <property type="entry name" value="PEPTIDASE_A1"/>
    <property type="match status" value="1"/>
</dbReference>
<keyword evidence="2" id="KW-0812">Transmembrane</keyword>
<feature type="compositionally biased region" description="Polar residues" evidence="1">
    <location>
        <begin position="509"/>
        <end position="520"/>
    </location>
</feature>
<feature type="chain" id="PRO_5034188363" description="Peptidase A1 domain-containing protein" evidence="3">
    <location>
        <begin position="25"/>
        <end position="606"/>
    </location>
</feature>
<keyword evidence="2" id="KW-0472">Membrane</keyword>
<dbReference type="Gene3D" id="2.40.70.10">
    <property type="entry name" value="Acid Proteases"/>
    <property type="match status" value="2"/>
</dbReference>
<keyword evidence="3" id="KW-0732">Signal</keyword>
<dbReference type="OrthoDB" id="5361565at2759"/>
<feature type="region of interest" description="Disordered" evidence="1">
    <location>
        <begin position="509"/>
        <end position="529"/>
    </location>
</feature>
<keyword evidence="2" id="KW-1133">Transmembrane helix</keyword>
<dbReference type="AlphaFoldDB" id="A0A8H6FWA5"/>
<feature type="signal peptide" evidence="3">
    <location>
        <begin position="1"/>
        <end position="24"/>
    </location>
</feature>
<dbReference type="GeneID" id="59287250"/>
<feature type="domain" description="Peptidase A1" evidence="4">
    <location>
        <begin position="59"/>
        <end position="403"/>
    </location>
</feature>
<evidence type="ECO:0000313" key="5">
    <source>
        <dbReference type="EMBL" id="KAF6235960.1"/>
    </source>
</evidence>
<dbReference type="RefSeq" id="XP_037165312.1">
    <property type="nucleotide sequence ID" value="XM_037307503.1"/>
</dbReference>
<evidence type="ECO:0000256" key="3">
    <source>
        <dbReference type="SAM" id="SignalP"/>
    </source>
</evidence>
<evidence type="ECO:0000256" key="1">
    <source>
        <dbReference type="SAM" id="MobiDB-lite"/>
    </source>
</evidence>
<evidence type="ECO:0000256" key="2">
    <source>
        <dbReference type="SAM" id="Phobius"/>
    </source>
</evidence>
<dbReference type="InterPro" id="IPR033121">
    <property type="entry name" value="PEPTIDASE_A1"/>
</dbReference>
<protein>
    <recommendedName>
        <fullName evidence="4">Peptidase A1 domain-containing protein</fullName>
    </recommendedName>
</protein>
<feature type="compositionally biased region" description="Basic and acidic residues" evidence="1">
    <location>
        <begin position="553"/>
        <end position="570"/>
    </location>
</feature>
<feature type="region of interest" description="Disordered" evidence="1">
    <location>
        <begin position="542"/>
        <end position="606"/>
    </location>
</feature>
<feature type="compositionally biased region" description="Basic and acidic residues" evidence="1">
    <location>
        <begin position="580"/>
        <end position="594"/>
    </location>
</feature>
<dbReference type="CDD" id="cd12087">
    <property type="entry name" value="TM_EGFR-like"/>
    <property type="match status" value="1"/>
</dbReference>
<organism evidence="5 6">
    <name type="scientific">Letharia columbiana</name>
    <dbReference type="NCBI Taxonomy" id="112416"/>
    <lineage>
        <taxon>Eukaryota</taxon>
        <taxon>Fungi</taxon>
        <taxon>Dikarya</taxon>
        <taxon>Ascomycota</taxon>
        <taxon>Pezizomycotina</taxon>
        <taxon>Lecanoromycetes</taxon>
        <taxon>OSLEUM clade</taxon>
        <taxon>Lecanoromycetidae</taxon>
        <taxon>Lecanorales</taxon>
        <taxon>Lecanorineae</taxon>
        <taxon>Parmeliaceae</taxon>
        <taxon>Letharia</taxon>
    </lineage>
</organism>
<feature type="transmembrane region" description="Helical" evidence="2">
    <location>
        <begin position="454"/>
        <end position="475"/>
    </location>
</feature>
<feature type="region of interest" description="Disordered" evidence="1">
    <location>
        <begin position="403"/>
        <end position="451"/>
    </location>
</feature>
<evidence type="ECO:0000313" key="6">
    <source>
        <dbReference type="Proteomes" id="UP000578531"/>
    </source>
</evidence>
<dbReference type="Pfam" id="PF00026">
    <property type="entry name" value="Asp"/>
    <property type="match status" value="1"/>
</dbReference>
<reference evidence="5 6" key="1">
    <citation type="journal article" date="2020" name="Genomics">
        <title>Complete, high-quality genomes from long-read metagenomic sequencing of two wolf lichen thalli reveals enigmatic genome architecture.</title>
        <authorList>
            <person name="McKenzie S.K."/>
            <person name="Walston R.F."/>
            <person name="Allen J.L."/>
        </authorList>
    </citation>
    <scope>NUCLEOTIDE SEQUENCE [LARGE SCALE GENOMIC DNA]</scope>
    <source>
        <strain evidence="5">WasteWater2</strain>
    </source>
</reference>
<evidence type="ECO:0000259" key="4">
    <source>
        <dbReference type="PROSITE" id="PS51767"/>
    </source>
</evidence>
<accession>A0A8H6FWA5</accession>
<gene>
    <name evidence="5" type="ORF">HO173_005588</name>
</gene>
<keyword evidence="6" id="KW-1185">Reference proteome</keyword>
<dbReference type="SUPFAM" id="SSF50630">
    <property type="entry name" value="Acid proteases"/>
    <property type="match status" value="1"/>
</dbReference>
<sequence length="606" mass="65439">MRLSQWQTSLLLCLASLLPRPLFAASSAATSLPTCTPQNSIPIHYPIRNVTLSDSTLRRGAAVSFGTPGQPFACLINPTYNNTYLNDGTVPRCSVNNTRSQCSNQYGGLFDEGSSTTWSPSNFAALGTAGESTSDQDNDTWGSDTLLVNTTLSVPDFPLGIFRGSRDYQNTLGLGRNSTLLNALVSAEAIASRTFSIFQGWTGAQTQYQTDGSLILGGYDSAKITGKNITLPFTVEEDCINGLVISVTDINMNLNNGSNVSIIGKSRGSAMRACIEPDYSPMTLSEDIWWAFTNVTGVAETGRSVSPINLWGMMIPTNGAYDGDLTFSIYPDLDITIPNHQLIVPDIEINSEGQGYPSSSTEVEVLINSLQGSNTNDMPLFGMPFLSSAYLMVDNDRRQFTLSQSQQSTTSNLVAIGPPACNTPTPSHTPQPLPSILASPTPTPKSSSGTPKGAIAGAVVGGLAIIAICIGVFFVQKKRRAQRLAGIQKQEYGAVAEAVKNPEYSDNQVCTTSEMSSHRQPPQEMPLDRDSRKATNELFRVKHQKSSANYGKKSQDDERLCTHEFRESKKLVTTKPQANTDRENGGSKGKDLKFNHISPRPVNSRS</sequence>
<comment type="caution">
    <text evidence="5">The sequence shown here is derived from an EMBL/GenBank/DDBJ whole genome shotgun (WGS) entry which is preliminary data.</text>
</comment>